<evidence type="ECO:0000313" key="2">
    <source>
        <dbReference type="Proteomes" id="UP000667802"/>
    </source>
</evidence>
<dbReference type="Proteomes" id="UP000667802">
    <property type="component" value="Unassembled WGS sequence"/>
</dbReference>
<accession>A0AAP5I7M6</accession>
<dbReference type="RefSeq" id="WP_208338561.1">
    <property type="nucleotide sequence ID" value="NZ_CAWQFN010000191.1"/>
</dbReference>
<organism evidence="1 2">
    <name type="scientific">Aetokthonos hydrillicola Thurmond2011</name>
    <dbReference type="NCBI Taxonomy" id="2712845"/>
    <lineage>
        <taxon>Bacteria</taxon>
        <taxon>Bacillati</taxon>
        <taxon>Cyanobacteriota</taxon>
        <taxon>Cyanophyceae</taxon>
        <taxon>Nostocales</taxon>
        <taxon>Hapalosiphonaceae</taxon>
        <taxon>Aetokthonos</taxon>
    </lineage>
</organism>
<gene>
    <name evidence="1" type="ORF">G7B40_010935</name>
</gene>
<dbReference type="AlphaFoldDB" id="A0AAP5I7M6"/>
<keyword evidence="2" id="KW-1185">Reference proteome</keyword>
<protein>
    <submittedName>
        <fullName evidence="1">DUF3181 family protein</fullName>
    </submittedName>
</protein>
<sequence length="102" mass="11582">MANTNTTELLEALASDIGENVYMDVAKWHLYLSDAKLHTVVAEKMYPLITSKSVEEDQVIKVLQSIPVKIGGGRRELSILDFLPIQCQVHLIDILEKYQREI</sequence>
<dbReference type="InterPro" id="IPR021518">
    <property type="entry name" value="DUF3181"/>
</dbReference>
<proteinExistence type="predicted"/>
<evidence type="ECO:0000313" key="1">
    <source>
        <dbReference type="EMBL" id="MDR9895077.1"/>
    </source>
</evidence>
<name>A0AAP5I7M6_9CYAN</name>
<comment type="caution">
    <text evidence="1">The sequence shown here is derived from an EMBL/GenBank/DDBJ whole genome shotgun (WGS) entry which is preliminary data.</text>
</comment>
<dbReference type="Pfam" id="PF11378">
    <property type="entry name" value="DUF3181"/>
    <property type="match status" value="1"/>
</dbReference>
<reference evidence="2" key="1">
    <citation type="journal article" date="2021" name="Science">
        <title>Hunting the eagle killer: A cyanobacterial neurotoxin causes vacuolar myelinopathy.</title>
        <authorList>
            <person name="Breinlinger S."/>
            <person name="Phillips T.J."/>
            <person name="Haram B.N."/>
            <person name="Mares J."/>
            <person name="Martinez Yerena J.A."/>
            <person name="Hrouzek P."/>
            <person name="Sobotka R."/>
            <person name="Henderson W.M."/>
            <person name="Schmieder P."/>
            <person name="Williams S.M."/>
            <person name="Lauderdale J.D."/>
            <person name="Wilde H.D."/>
            <person name="Gerrin W."/>
            <person name="Kust A."/>
            <person name="Washington J.W."/>
            <person name="Wagner C."/>
            <person name="Geier B."/>
            <person name="Liebeke M."/>
            <person name="Enke H."/>
            <person name="Niedermeyer T.H.J."/>
            <person name="Wilde S.B."/>
        </authorList>
    </citation>
    <scope>NUCLEOTIDE SEQUENCE [LARGE SCALE GENOMIC DNA]</scope>
    <source>
        <strain evidence="2">Thurmond2011</strain>
    </source>
</reference>
<dbReference type="EMBL" id="JAALHA020000004">
    <property type="protein sequence ID" value="MDR9895077.1"/>
    <property type="molecule type" value="Genomic_DNA"/>
</dbReference>